<evidence type="ECO:0000313" key="2">
    <source>
        <dbReference type="EMBL" id="CCH59371.1"/>
    </source>
</evidence>
<dbReference type="HOGENOM" id="CLU_1143194_0_0_1"/>
<evidence type="ECO:0000256" key="1">
    <source>
        <dbReference type="SAM" id="MobiDB-lite"/>
    </source>
</evidence>
<sequence>MSDLNPQTIYDIPQQLNKELLFDNFSITNSIPSATSTLSYINHSTNQINDKNNQTTVSNSDNDTINDSDDTDDEYDIDDKDINDVLSYKEFKQLNSVGSNLDINFAKIITINLCKDSLITIPNKIVDEFSLANNQMFKLSDQNTILKPIVIELPVAKKHNYTLKSFLFRDSSIVLLIIDETIQTKLINNYIKEIDHYSHGDSNIIILNLSKKNYVILPIIPQNTTIYWSLIHQKLRMIIKYWI</sequence>
<protein>
    <submittedName>
        <fullName evidence="2">Uncharacterized protein</fullName>
    </submittedName>
</protein>
<organism evidence="2 3">
    <name type="scientific">Henningerozyma blattae (strain ATCC 34711 / CBS 6284 / DSM 70876 / NBRC 10599 / NRRL Y-10934 / UCD 77-7)</name>
    <name type="common">Yeast</name>
    <name type="synonym">Tetrapisispora blattae</name>
    <dbReference type="NCBI Taxonomy" id="1071380"/>
    <lineage>
        <taxon>Eukaryota</taxon>
        <taxon>Fungi</taxon>
        <taxon>Dikarya</taxon>
        <taxon>Ascomycota</taxon>
        <taxon>Saccharomycotina</taxon>
        <taxon>Saccharomycetes</taxon>
        <taxon>Saccharomycetales</taxon>
        <taxon>Saccharomycetaceae</taxon>
        <taxon>Henningerozyma</taxon>
    </lineage>
</organism>
<dbReference type="RefSeq" id="XP_004178890.1">
    <property type="nucleotide sequence ID" value="XM_004178842.1"/>
</dbReference>
<keyword evidence="3" id="KW-1185">Reference proteome</keyword>
<name>I2GZ19_HENB6</name>
<gene>
    <name evidence="2" type="primary">TBLA0B05420</name>
    <name evidence="2" type="ORF">TBLA_0B05420</name>
</gene>
<dbReference type="KEGG" id="tbl:TBLA_0B05420"/>
<dbReference type="InParanoid" id="I2GZ19"/>
<dbReference type="AlphaFoldDB" id="I2GZ19"/>
<dbReference type="GeneID" id="14493860"/>
<evidence type="ECO:0000313" key="3">
    <source>
        <dbReference type="Proteomes" id="UP000002866"/>
    </source>
</evidence>
<accession>I2GZ19</accession>
<feature type="compositionally biased region" description="Acidic residues" evidence="1">
    <location>
        <begin position="64"/>
        <end position="73"/>
    </location>
</feature>
<feature type="region of interest" description="Disordered" evidence="1">
    <location>
        <begin position="48"/>
        <end position="73"/>
    </location>
</feature>
<dbReference type="EMBL" id="HE806317">
    <property type="protein sequence ID" value="CCH59371.1"/>
    <property type="molecule type" value="Genomic_DNA"/>
</dbReference>
<dbReference type="Proteomes" id="UP000002866">
    <property type="component" value="Chromosome 2"/>
</dbReference>
<reference evidence="2 3" key="1">
    <citation type="journal article" date="2011" name="Proc. Natl. Acad. Sci. U.S.A.">
        <title>Evolutionary erosion of yeast sex chromosomes by mating-type switching accidents.</title>
        <authorList>
            <person name="Gordon J.L."/>
            <person name="Armisen D."/>
            <person name="Proux-Wera E."/>
            <person name="Oheigeartaigh S.S."/>
            <person name="Byrne K.P."/>
            <person name="Wolfe K.H."/>
        </authorList>
    </citation>
    <scope>NUCLEOTIDE SEQUENCE [LARGE SCALE GENOMIC DNA]</scope>
    <source>
        <strain evidence="3">ATCC 34711 / CBS 6284 / DSM 70876 / NBRC 10599 / NRRL Y-10934 / UCD 77-7</strain>
    </source>
</reference>
<proteinExistence type="predicted"/>